<keyword evidence="2" id="KW-1185">Reference proteome</keyword>
<evidence type="ECO:0000313" key="2">
    <source>
        <dbReference type="Proteomes" id="UP000315082"/>
    </source>
</evidence>
<dbReference type="AlphaFoldDB" id="A0A518JMQ6"/>
<evidence type="ECO:0000313" key="1">
    <source>
        <dbReference type="EMBL" id="QDV66777.1"/>
    </source>
</evidence>
<dbReference type="EMBL" id="CP036348">
    <property type="protein sequence ID" value="QDV66777.1"/>
    <property type="molecule type" value="Genomic_DNA"/>
</dbReference>
<dbReference type="Gene3D" id="1.20.120.10">
    <property type="entry name" value="Cytochrome c/b562"/>
    <property type="match status" value="1"/>
</dbReference>
<sequence>MSRLPIERRNAPSQRELLMNRKLTRIVALTLWGCLSAAAMPPRLSIAQQSVTDTNASIAAHRVPTQHLPNAVQVSSQVISGGLPEGEQAFAELQSLGIKTIISVDGAQPDVEMAKRFGLRYVHLPHGYNGISTERTQELAKAVRVLESPIYIHCHHGKHRSPAAAAVACIAAGQIPAADATAILELAGTSRNYQGLYRAAIAAQPIASTTLDALEVDYKSKVDPPPMVEQMIAIEHAHDHLKQFAADAWKASPKHPDLDPAHEALLLREHFTEMLRGEIERQSPEAFLESIRDSRDAAAGLEAAIRSGLPHRARQAFVNRIQANCVACHRRFRDVPLSE</sequence>
<dbReference type="Gene3D" id="3.90.190.10">
    <property type="entry name" value="Protein tyrosine phosphatase superfamily"/>
    <property type="match status" value="1"/>
</dbReference>
<dbReference type="InterPro" id="IPR010980">
    <property type="entry name" value="Cyt_c/b562"/>
</dbReference>
<dbReference type="SUPFAM" id="SSF52799">
    <property type="entry name" value="(Phosphotyrosine protein) phosphatases II"/>
    <property type="match status" value="1"/>
</dbReference>
<proteinExistence type="predicted"/>
<dbReference type="GO" id="GO:0009055">
    <property type="term" value="F:electron transfer activity"/>
    <property type="evidence" value="ECO:0007669"/>
    <property type="project" value="InterPro"/>
</dbReference>
<accession>A0A518JMQ6</accession>
<dbReference type="PROSITE" id="PS51009">
    <property type="entry name" value="CYTCII"/>
    <property type="match status" value="1"/>
</dbReference>
<name>A0A518JMQ6_9BACT</name>
<dbReference type="Proteomes" id="UP000315082">
    <property type="component" value="Chromosome"/>
</dbReference>
<protein>
    <recommendedName>
        <fullName evidence="3">Cytochrome C</fullName>
    </recommendedName>
</protein>
<dbReference type="SUPFAM" id="SSF47175">
    <property type="entry name" value="Cytochromes"/>
    <property type="match status" value="1"/>
</dbReference>
<dbReference type="InterPro" id="IPR002321">
    <property type="entry name" value="Cyt_c_II"/>
</dbReference>
<dbReference type="GO" id="GO:0022900">
    <property type="term" value="P:electron transport chain"/>
    <property type="evidence" value="ECO:0007669"/>
    <property type="project" value="InterPro"/>
</dbReference>
<evidence type="ECO:0008006" key="3">
    <source>
        <dbReference type="Google" id="ProtNLM"/>
    </source>
</evidence>
<dbReference type="GO" id="GO:0005506">
    <property type="term" value="F:iron ion binding"/>
    <property type="evidence" value="ECO:0007669"/>
    <property type="project" value="InterPro"/>
</dbReference>
<organism evidence="1 2">
    <name type="scientific">Rosistilla carotiformis</name>
    <dbReference type="NCBI Taxonomy" id="2528017"/>
    <lineage>
        <taxon>Bacteria</taxon>
        <taxon>Pseudomonadati</taxon>
        <taxon>Planctomycetota</taxon>
        <taxon>Planctomycetia</taxon>
        <taxon>Pirellulales</taxon>
        <taxon>Pirellulaceae</taxon>
        <taxon>Rosistilla</taxon>
    </lineage>
</organism>
<dbReference type="GO" id="GO:0020037">
    <property type="term" value="F:heme binding"/>
    <property type="evidence" value="ECO:0007669"/>
    <property type="project" value="InterPro"/>
</dbReference>
<reference evidence="1 2" key="1">
    <citation type="submission" date="2019-02" db="EMBL/GenBank/DDBJ databases">
        <title>Deep-cultivation of Planctomycetes and their phenomic and genomic characterization uncovers novel biology.</title>
        <authorList>
            <person name="Wiegand S."/>
            <person name="Jogler M."/>
            <person name="Boedeker C."/>
            <person name="Pinto D."/>
            <person name="Vollmers J."/>
            <person name="Rivas-Marin E."/>
            <person name="Kohn T."/>
            <person name="Peeters S.H."/>
            <person name="Heuer A."/>
            <person name="Rast P."/>
            <person name="Oberbeckmann S."/>
            <person name="Bunk B."/>
            <person name="Jeske O."/>
            <person name="Meyerdierks A."/>
            <person name="Storesund J.E."/>
            <person name="Kallscheuer N."/>
            <person name="Luecker S."/>
            <person name="Lage O.M."/>
            <person name="Pohl T."/>
            <person name="Merkel B.J."/>
            <person name="Hornburger P."/>
            <person name="Mueller R.-W."/>
            <person name="Bruemmer F."/>
            <person name="Labrenz M."/>
            <person name="Spormann A.M."/>
            <person name="Op den Camp H."/>
            <person name="Overmann J."/>
            <person name="Amann R."/>
            <person name="Jetten M.S.M."/>
            <person name="Mascher T."/>
            <person name="Medema M.H."/>
            <person name="Devos D.P."/>
            <person name="Kaster A.-K."/>
            <person name="Ovreas L."/>
            <person name="Rohde M."/>
            <person name="Galperin M.Y."/>
            <person name="Jogler C."/>
        </authorList>
    </citation>
    <scope>NUCLEOTIDE SEQUENCE [LARGE SCALE GENOMIC DNA]</scope>
    <source>
        <strain evidence="1 2">Poly24</strain>
    </source>
</reference>
<dbReference type="KEGG" id="rcf:Poly24_04650"/>
<gene>
    <name evidence="1" type="ORF">Poly24_04650</name>
</gene>
<dbReference type="InterPro" id="IPR029021">
    <property type="entry name" value="Prot-tyrosine_phosphatase-like"/>
</dbReference>